<sequence>MPIAKLNIELTIEERNLLSIGYKNAIWAHRASWRILSSSEQKEEAKGNEFEPVLHRHHSWLLSPNLMVPSWMTTVPVLHLQLCHPSLHDHCFAAATVLSL</sequence>
<feature type="domain" description="14-3-3" evidence="2">
    <location>
        <begin position="3"/>
        <end position="49"/>
    </location>
</feature>
<dbReference type="Pfam" id="PF00244">
    <property type="entry name" value="14-3-3"/>
    <property type="match status" value="1"/>
</dbReference>
<keyword evidence="4" id="KW-1185">Reference proteome</keyword>
<dbReference type="InterPro" id="IPR036815">
    <property type="entry name" value="14-3-3_dom_sf"/>
</dbReference>
<dbReference type="AlphaFoldDB" id="A0A822YJ58"/>
<reference evidence="3 4" key="1">
    <citation type="journal article" date="2020" name="Mol. Biol. Evol.">
        <title>Distinct Expression and Methylation Patterns for Genes with Different Fates following a Single Whole-Genome Duplication in Flowering Plants.</title>
        <authorList>
            <person name="Shi T."/>
            <person name="Rahmani R.S."/>
            <person name="Gugger P.F."/>
            <person name="Wang M."/>
            <person name="Li H."/>
            <person name="Zhang Y."/>
            <person name="Li Z."/>
            <person name="Wang Q."/>
            <person name="Van de Peer Y."/>
            <person name="Marchal K."/>
            <person name="Chen J."/>
        </authorList>
    </citation>
    <scope>NUCLEOTIDE SEQUENCE [LARGE SCALE GENOMIC DNA]</scope>
    <source>
        <tissue evidence="3">Leaf</tissue>
    </source>
</reference>
<evidence type="ECO:0000256" key="1">
    <source>
        <dbReference type="ARBA" id="ARBA00006141"/>
    </source>
</evidence>
<dbReference type="PANTHER" id="PTHR18860">
    <property type="entry name" value="14-3-3 PROTEIN"/>
    <property type="match status" value="1"/>
</dbReference>
<dbReference type="EMBL" id="DUZY01000003">
    <property type="protein sequence ID" value="DAD32557.1"/>
    <property type="molecule type" value="Genomic_DNA"/>
</dbReference>
<evidence type="ECO:0000313" key="4">
    <source>
        <dbReference type="Proteomes" id="UP000607653"/>
    </source>
</evidence>
<evidence type="ECO:0000313" key="3">
    <source>
        <dbReference type="EMBL" id="DAD32557.1"/>
    </source>
</evidence>
<dbReference type="InterPro" id="IPR023410">
    <property type="entry name" value="14-3-3_domain"/>
</dbReference>
<dbReference type="Gene3D" id="1.20.190.20">
    <property type="entry name" value="14-3-3 domain"/>
    <property type="match status" value="1"/>
</dbReference>
<evidence type="ECO:0000259" key="2">
    <source>
        <dbReference type="Pfam" id="PF00244"/>
    </source>
</evidence>
<protein>
    <recommendedName>
        <fullName evidence="2">14-3-3 domain-containing protein</fullName>
    </recommendedName>
</protein>
<dbReference type="InterPro" id="IPR000308">
    <property type="entry name" value="14-3-3"/>
</dbReference>
<accession>A0A822YJ58</accession>
<gene>
    <name evidence="3" type="ORF">HUJ06_011408</name>
</gene>
<organism evidence="3 4">
    <name type="scientific">Nelumbo nucifera</name>
    <name type="common">Sacred lotus</name>
    <dbReference type="NCBI Taxonomy" id="4432"/>
    <lineage>
        <taxon>Eukaryota</taxon>
        <taxon>Viridiplantae</taxon>
        <taxon>Streptophyta</taxon>
        <taxon>Embryophyta</taxon>
        <taxon>Tracheophyta</taxon>
        <taxon>Spermatophyta</taxon>
        <taxon>Magnoliopsida</taxon>
        <taxon>Proteales</taxon>
        <taxon>Nelumbonaceae</taxon>
        <taxon>Nelumbo</taxon>
    </lineage>
</organism>
<dbReference type="SUPFAM" id="SSF48445">
    <property type="entry name" value="14-3-3 protein"/>
    <property type="match status" value="1"/>
</dbReference>
<dbReference type="Proteomes" id="UP000607653">
    <property type="component" value="Unassembled WGS sequence"/>
</dbReference>
<name>A0A822YJ58_NELNU</name>
<comment type="caution">
    <text evidence="3">The sequence shown here is derived from an EMBL/GenBank/DDBJ whole genome shotgun (WGS) entry which is preliminary data.</text>
</comment>
<comment type="similarity">
    <text evidence="1">Belongs to the 14-3-3 family.</text>
</comment>
<proteinExistence type="inferred from homology"/>